<sequence>MYYLFFLIFTVLSLYYILFYYYLIFLFIKCTTNGSLEKKYRIDRNFNICLNRLLAKHDIQKEFKQARLKGNISDDRNYNKLKDNLVITSSYGNLKRKDICDLDKYKKCYKNRYSKKKGLAKLDCYYEKKVFDKIDKIYELSSKMKNDKKAFKKKIFNKFEKLLIIYNINMKKIIIL</sequence>
<protein>
    <recommendedName>
        <fullName evidence="4">Variable surface protein Vir10</fullName>
    </recommendedName>
</protein>
<evidence type="ECO:0008006" key="4">
    <source>
        <dbReference type="Google" id="ProtNLM"/>
    </source>
</evidence>
<evidence type="ECO:0000313" key="3">
    <source>
        <dbReference type="Proteomes" id="UP000053327"/>
    </source>
</evidence>
<keyword evidence="1" id="KW-0812">Transmembrane</keyword>
<dbReference type="EMBL" id="KQ234743">
    <property type="protein sequence ID" value="KMZ88906.1"/>
    <property type="molecule type" value="Genomic_DNA"/>
</dbReference>
<keyword evidence="1" id="KW-0472">Membrane</keyword>
<organism evidence="2 3">
    <name type="scientific">Plasmodium vivax (strain Brazil I)</name>
    <dbReference type="NCBI Taxonomy" id="1033975"/>
    <lineage>
        <taxon>Eukaryota</taxon>
        <taxon>Sar</taxon>
        <taxon>Alveolata</taxon>
        <taxon>Apicomplexa</taxon>
        <taxon>Aconoidasida</taxon>
        <taxon>Haemosporida</taxon>
        <taxon>Plasmodiidae</taxon>
        <taxon>Plasmodium</taxon>
        <taxon>Plasmodium (Plasmodium)</taxon>
    </lineage>
</organism>
<evidence type="ECO:0000313" key="2">
    <source>
        <dbReference type="EMBL" id="KMZ88906.1"/>
    </source>
</evidence>
<dbReference type="AlphaFoldDB" id="A0A0J9T1M6"/>
<evidence type="ECO:0000256" key="1">
    <source>
        <dbReference type="SAM" id="Phobius"/>
    </source>
</evidence>
<dbReference type="Proteomes" id="UP000053327">
    <property type="component" value="Unassembled WGS sequence"/>
</dbReference>
<dbReference type="Pfam" id="PF12420">
    <property type="entry name" value="DUF3671"/>
    <property type="match status" value="1"/>
</dbReference>
<keyword evidence="1" id="KW-1133">Transmembrane helix</keyword>
<name>A0A0J9T1M6_PLAV1</name>
<dbReference type="InterPro" id="IPR022139">
    <property type="entry name" value="Fam-L/Fam-M-like_plasmodium"/>
</dbReference>
<reference evidence="2 3" key="1">
    <citation type="submission" date="2011-08" db="EMBL/GenBank/DDBJ databases">
        <title>The Genome Sequence of Plasmodium vivax Brazil I.</title>
        <authorList>
            <consortium name="The Broad Institute Genome Sequencing Platform"/>
            <consortium name="The Broad Institute Genome Sequencing Center for Infectious Disease"/>
            <person name="Neafsey D."/>
            <person name="Carlton J."/>
            <person name="Barnwell J."/>
            <person name="Collins W."/>
            <person name="Escalante A."/>
            <person name="Mullikin J."/>
            <person name="Saul A."/>
            <person name="Guigo R."/>
            <person name="Camara F."/>
            <person name="Young S.K."/>
            <person name="Zeng Q."/>
            <person name="Gargeya S."/>
            <person name="Fitzgerald M."/>
            <person name="Haas B."/>
            <person name="Abouelleil A."/>
            <person name="Alvarado L."/>
            <person name="Arachchi H.M."/>
            <person name="Berlin A."/>
            <person name="Brown A."/>
            <person name="Chapman S.B."/>
            <person name="Chen Z."/>
            <person name="Dunbar C."/>
            <person name="Freedman E."/>
            <person name="Gearin G."/>
            <person name="Gellesch M."/>
            <person name="Goldberg J."/>
            <person name="Griggs A."/>
            <person name="Gujja S."/>
            <person name="Heiman D."/>
            <person name="Howarth C."/>
            <person name="Larson L."/>
            <person name="Lui A."/>
            <person name="MacDonald P.J.P."/>
            <person name="Montmayeur A."/>
            <person name="Murphy C."/>
            <person name="Neiman D."/>
            <person name="Pearson M."/>
            <person name="Priest M."/>
            <person name="Roberts A."/>
            <person name="Saif S."/>
            <person name="Shea T."/>
            <person name="Shenoy N."/>
            <person name="Sisk P."/>
            <person name="Stolte C."/>
            <person name="Sykes S."/>
            <person name="Wortman J."/>
            <person name="Nusbaum C."/>
            <person name="Birren B."/>
        </authorList>
    </citation>
    <scope>NUCLEOTIDE SEQUENCE [LARGE SCALE GENOMIC DNA]</scope>
    <source>
        <strain evidence="2 3">Brazil I</strain>
    </source>
</reference>
<feature type="transmembrane region" description="Helical" evidence="1">
    <location>
        <begin position="6"/>
        <end position="28"/>
    </location>
</feature>
<gene>
    <name evidence="2" type="ORF">PVBG_05835</name>
</gene>
<accession>A0A0J9T1M6</accession>
<proteinExistence type="predicted"/>